<dbReference type="InterPro" id="IPR046031">
    <property type="entry name" value="DUF5989"/>
</dbReference>
<name>A0A382VF74_9ZZZZ</name>
<reference evidence="2" key="1">
    <citation type="submission" date="2018-05" db="EMBL/GenBank/DDBJ databases">
        <authorList>
            <person name="Lanie J.A."/>
            <person name="Ng W.-L."/>
            <person name="Kazmierczak K.M."/>
            <person name="Andrzejewski T.M."/>
            <person name="Davidsen T.M."/>
            <person name="Wayne K.J."/>
            <person name="Tettelin H."/>
            <person name="Glass J.I."/>
            <person name="Rusch D."/>
            <person name="Podicherti R."/>
            <person name="Tsui H.-C.T."/>
            <person name="Winkler M.E."/>
        </authorList>
    </citation>
    <scope>NUCLEOTIDE SEQUENCE</scope>
</reference>
<gene>
    <name evidence="2" type="ORF">METZ01_LOCUS398003</name>
</gene>
<sequence>MSKLSILSEFWDFLTVRKKWWLAPIIIFLVLFGTLIILTEGSAIAPFIYTLF</sequence>
<feature type="transmembrane region" description="Helical" evidence="1">
    <location>
        <begin position="21"/>
        <end position="49"/>
    </location>
</feature>
<dbReference type="Pfam" id="PF19451">
    <property type="entry name" value="DUF5989"/>
    <property type="match status" value="1"/>
</dbReference>
<keyword evidence="1" id="KW-0472">Membrane</keyword>
<evidence type="ECO:0000256" key="1">
    <source>
        <dbReference type="SAM" id="Phobius"/>
    </source>
</evidence>
<evidence type="ECO:0008006" key="3">
    <source>
        <dbReference type="Google" id="ProtNLM"/>
    </source>
</evidence>
<proteinExistence type="predicted"/>
<dbReference type="AlphaFoldDB" id="A0A382VF74"/>
<evidence type="ECO:0000313" key="2">
    <source>
        <dbReference type="EMBL" id="SVD45149.1"/>
    </source>
</evidence>
<keyword evidence="1" id="KW-0812">Transmembrane</keyword>
<protein>
    <recommendedName>
        <fullName evidence="3">Oligopeptide transport permease C-like N-terminal domain-containing protein</fullName>
    </recommendedName>
</protein>
<keyword evidence="1" id="KW-1133">Transmembrane helix</keyword>
<accession>A0A382VF74</accession>
<dbReference type="EMBL" id="UINC01151504">
    <property type="protein sequence ID" value="SVD45149.1"/>
    <property type="molecule type" value="Genomic_DNA"/>
</dbReference>
<organism evidence="2">
    <name type="scientific">marine metagenome</name>
    <dbReference type="NCBI Taxonomy" id="408172"/>
    <lineage>
        <taxon>unclassified sequences</taxon>
        <taxon>metagenomes</taxon>
        <taxon>ecological metagenomes</taxon>
    </lineage>
</organism>